<feature type="transmembrane region" description="Helical" evidence="8">
    <location>
        <begin position="188"/>
        <end position="207"/>
    </location>
</feature>
<dbReference type="InterPro" id="IPR035965">
    <property type="entry name" value="PAS-like_dom_sf"/>
</dbReference>
<dbReference type="PANTHER" id="PTHR45138">
    <property type="entry name" value="REGULATORY COMPONENTS OF SENSORY TRANSDUCTION SYSTEM"/>
    <property type="match status" value="1"/>
</dbReference>
<dbReference type="InterPro" id="IPR000160">
    <property type="entry name" value="GGDEF_dom"/>
</dbReference>
<evidence type="ECO:0000313" key="11">
    <source>
        <dbReference type="EMBL" id="RKF19409.1"/>
    </source>
</evidence>
<dbReference type="NCBIfam" id="TIGR00229">
    <property type="entry name" value="sensory_box"/>
    <property type="match status" value="1"/>
</dbReference>
<protein>
    <recommendedName>
        <fullName evidence="2">diguanylate cyclase</fullName>
        <ecNumber evidence="2">2.7.7.65</ecNumber>
    </recommendedName>
</protein>
<dbReference type="Proteomes" id="UP000284395">
    <property type="component" value="Unassembled WGS sequence"/>
</dbReference>
<keyword evidence="5 8" id="KW-1133">Transmembrane helix</keyword>
<reference evidence="11 12" key="1">
    <citation type="submission" date="2018-09" db="EMBL/GenBank/DDBJ databases">
        <title>Altererythrobacter spongiae sp. nov., isolated from a marine sponge.</title>
        <authorList>
            <person name="Zhuang L."/>
            <person name="Luo L."/>
        </authorList>
    </citation>
    <scope>NUCLEOTIDE SEQUENCE [LARGE SCALE GENOMIC DNA]</scope>
    <source>
        <strain evidence="11 12">HN-Y73</strain>
    </source>
</reference>
<feature type="transmembrane region" description="Helical" evidence="8">
    <location>
        <begin position="264"/>
        <end position="283"/>
    </location>
</feature>
<dbReference type="EMBL" id="RAPF01000006">
    <property type="protein sequence ID" value="RKF19409.1"/>
    <property type="molecule type" value="Genomic_DNA"/>
</dbReference>
<dbReference type="CDD" id="cd00130">
    <property type="entry name" value="PAS"/>
    <property type="match status" value="1"/>
</dbReference>
<dbReference type="InterPro" id="IPR013655">
    <property type="entry name" value="PAS_fold_3"/>
</dbReference>
<accession>A0A420EFD5</accession>
<comment type="catalytic activity">
    <reaction evidence="7">
        <text>2 GTP = 3',3'-c-di-GMP + 2 diphosphate</text>
        <dbReference type="Rhea" id="RHEA:24898"/>
        <dbReference type="ChEBI" id="CHEBI:33019"/>
        <dbReference type="ChEBI" id="CHEBI:37565"/>
        <dbReference type="ChEBI" id="CHEBI:58805"/>
        <dbReference type="EC" id="2.7.7.65"/>
    </reaction>
</comment>
<dbReference type="InterPro" id="IPR050469">
    <property type="entry name" value="Diguanylate_Cyclase"/>
</dbReference>
<sequence>MVRILRKMLRIAAWPVVAGFAYYVLAFVSLHFARGDEGIVTVWPASGLFVAALLLAREKVLRFSIVGAISIASTVSNMSAGTPLDAALGFTICNLSEALLVSWLIFHGRRRPFSFNDISDVGRFALASVTGALWSACFVALILRDWNIGFFVSWFTTVTLGIMIVTPVVVLVARSATARNLKITTEQFVRAVCYLLLVLAVSCAVFLQSRFPLLFVPLFTVLIATYRLGALGAATSVCIIAAVGSVATALGLGPIHLIDGNYETAVLFFQFYLLTLLASALPLSASLAQRQRMLAGIQRSHSLLRMAERTADLGHWHLNFATNELFWSSQVYAIHGQTEDTYRPELETALDLYHPDDREEISGRVNSSFAKGESFDFDARIVRPDGEVRHINTRGEAETDETGHVIGMFGVFQDITHRVETLRELDDERRRATEEAQQARLLSETDQLTGIGNRRKAMAVIEAAIGEANSHNTPLSIAIMDIDHFKSINDRFGHSAGDEVLKRITRVCSCSLREKDFIGRLGGEEFVVVLPGTSAKEALTVCERVRCTIEQIDWKPLVLPSVTASIGVASCTGNYDDSDHLLNEADKALYAAKQAGRNRLSARAA</sequence>
<dbReference type="PROSITE" id="PS50113">
    <property type="entry name" value="PAC"/>
    <property type="match status" value="1"/>
</dbReference>
<dbReference type="SUPFAM" id="SSF55785">
    <property type="entry name" value="PYP-like sensor domain (PAS domain)"/>
    <property type="match status" value="1"/>
</dbReference>
<proteinExistence type="predicted"/>
<evidence type="ECO:0000256" key="5">
    <source>
        <dbReference type="ARBA" id="ARBA00022989"/>
    </source>
</evidence>
<dbReference type="SMART" id="SM00086">
    <property type="entry name" value="PAC"/>
    <property type="match status" value="1"/>
</dbReference>
<evidence type="ECO:0000256" key="7">
    <source>
        <dbReference type="ARBA" id="ARBA00034247"/>
    </source>
</evidence>
<dbReference type="Pfam" id="PF00990">
    <property type="entry name" value="GGDEF"/>
    <property type="match status" value="1"/>
</dbReference>
<evidence type="ECO:0000259" key="10">
    <source>
        <dbReference type="PROSITE" id="PS50887"/>
    </source>
</evidence>
<dbReference type="InterPro" id="IPR043128">
    <property type="entry name" value="Rev_trsase/Diguanyl_cyclase"/>
</dbReference>
<dbReference type="OrthoDB" id="9812260at2"/>
<feature type="transmembrane region" description="Helical" evidence="8">
    <location>
        <begin position="63"/>
        <end position="80"/>
    </location>
</feature>
<name>A0A420EFD5_9SPHN</name>
<feature type="transmembrane region" description="Helical" evidence="8">
    <location>
        <begin position="150"/>
        <end position="176"/>
    </location>
</feature>
<comment type="subcellular location">
    <subcellularLocation>
        <location evidence="1">Cell membrane</location>
        <topology evidence="1">Multi-pass membrane protein</topology>
    </subcellularLocation>
</comment>
<feature type="transmembrane region" description="Helical" evidence="8">
    <location>
        <begin position="12"/>
        <end position="32"/>
    </location>
</feature>
<evidence type="ECO:0000256" key="8">
    <source>
        <dbReference type="SAM" id="Phobius"/>
    </source>
</evidence>
<dbReference type="PANTHER" id="PTHR45138:SF9">
    <property type="entry name" value="DIGUANYLATE CYCLASE DGCM-RELATED"/>
    <property type="match status" value="1"/>
</dbReference>
<feature type="transmembrane region" description="Helical" evidence="8">
    <location>
        <begin position="38"/>
        <end position="56"/>
    </location>
</feature>
<dbReference type="GO" id="GO:0052621">
    <property type="term" value="F:diguanylate cyclase activity"/>
    <property type="evidence" value="ECO:0007669"/>
    <property type="project" value="UniProtKB-EC"/>
</dbReference>
<dbReference type="EC" id="2.7.7.65" evidence="2"/>
<dbReference type="AlphaFoldDB" id="A0A420EFD5"/>
<keyword evidence="6 8" id="KW-0472">Membrane</keyword>
<evidence type="ECO:0000256" key="4">
    <source>
        <dbReference type="ARBA" id="ARBA00022692"/>
    </source>
</evidence>
<feature type="domain" description="PAC" evidence="9">
    <location>
        <begin position="375"/>
        <end position="427"/>
    </location>
</feature>
<dbReference type="InterPro" id="IPR000700">
    <property type="entry name" value="PAS-assoc_C"/>
</dbReference>
<evidence type="ECO:0000256" key="2">
    <source>
        <dbReference type="ARBA" id="ARBA00012528"/>
    </source>
</evidence>
<evidence type="ECO:0000256" key="3">
    <source>
        <dbReference type="ARBA" id="ARBA00022475"/>
    </source>
</evidence>
<dbReference type="Pfam" id="PF08447">
    <property type="entry name" value="PAS_3"/>
    <property type="match status" value="1"/>
</dbReference>
<dbReference type="InterPro" id="IPR029787">
    <property type="entry name" value="Nucleotide_cyclase"/>
</dbReference>
<dbReference type="Pfam" id="PF05231">
    <property type="entry name" value="MASE1"/>
    <property type="match status" value="1"/>
</dbReference>
<organism evidence="11 12">
    <name type="scientific">Altericroceibacterium spongiae</name>
    <dbReference type="NCBI Taxonomy" id="2320269"/>
    <lineage>
        <taxon>Bacteria</taxon>
        <taxon>Pseudomonadati</taxon>
        <taxon>Pseudomonadota</taxon>
        <taxon>Alphaproteobacteria</taxon>
        <taxon>Sphingomonadales</taxon>
        <taxon>Erythrobacteraceae</taxon>
        <taxon>Altericroceibacterium</taxon>
    </lineage>
</organism>
<dbReference type="PROSITE" id="PS50887">
    <property type="entry name" value="GGDEF"/>
    <property type="match status" value="1"/>
</dbReference>
<gene>
    <name evidence="11" type="ORF">D6851_13260</name>
</gene>
<feature type="transmembrane region" description="Helical" evidence="8">
    <location>
        <begin position="126"/>
        <end position="144"/>
    </location>
</feature>
<dbReference type="Gene3D" id="2.10.70.100">
    <property type="match status" value="1"/>
</dbReference>
<evidence type="ECO:0000256" key="6">
    <source>
        <dbReference type="ARBA" id="ARBA00023136"/>
    </source>
</evidence>
<dbReference type="NCBIfam" id="TIGR00254">
    <property type="entry name" value="GGDEF"/>
    <property type="match status" value="1"/>
</dbReference>
<feature type="domain" description="GGDEF" evidence="10">
    <location>
        <begin position="473"/>
        <end position="605"/>
    </location>
</feature>
<comment type="caution">
    <text evidence="11">The sequence shown here is derived from an EMBL/GenBank/DDBJ whole genome shotgun (WGS) entry which is preliminary data.</text>
</comment>
<dbReference type="CDD" id="cd01949">
    <property type="entry name" value="GGDEF"/>
    <property type="match status" value="1"/>
</dbReference>
<dbReference type="GO" id="GO:0005886">
    <property type="term" value="C:plasma membrane"/>
    <property type="evidence" value="ECO:0007669"/>
    <property type="project" value="UniProtKB-SubCell"/>
</dbReference>
<keyword evidence="12" id="KW-1185">Reference proteome</keyword>
<dbReference type="InterPro" id="IPR000014">
    <property type="entry name" value="PAS"/>
</dbReference>
<dbReference type="InterPro" id="IPR001610">
    <property type="entry name" value="PAC"/>
</dbReference>
<dbReference type="SUPFAM" id="SSF55073">
    <property type="entry name" value="Nucleotide cyclase"/>
    <property type="match status" value="1"/>
</dbReference>
<dbReference type="Gene3D" id="3.30.70.270">
    <property type="match status" value="1"/>
</dbReference>
<feature type="transmembrane region" description="Helical" evidence="8">
    <location>
        <begin position="86"/>
        <end position="106"/>
    </location>
</feature>
<dbReference type="Gene3D" id="3.30.450.20">
    <property type="entry name" value="PAS domain"/>
    <property type="match status" value="1"/>
</dbReference>
<feature type="transmembrane region" description="Helical" evidence="8">
    <location>
        <begin position="237"/>
        <end position="258"/>
    </location>
</feature>
<keyword evidence="4 8" id="KW-0812">Transmembrane</keyword>
<dbReference type="SMART" id="SM00267">
    <property type="entry name" value="GGDEF"/>
    <property type="match status" value="1"/>
</dbReference>
<keyword evidence="3" id="KW-1003">Cell membrane</keyword>
<evidence type="ECO:0000256" key="1">
    <source>
        <dbReference type="ARBA" id="ARBA00004651"/>
    </source>
</evidence>
<dbReference type="InterPro" id="IPR007895">
    <property type="entry name" value="MASE1"/>
</dbReference>
<evidence type="ECO:0000259" key="9">
    <source>
        <dbReference type="PROSITE" id="PS50113"/>
    </source>
</evidence>
<dbReference type="FunFam" id="3.30.70.270:FF:000001">
    <property type="entry name" value="Diguanylate cyclase domain protein"/>
    <property type="match status" value="1"/>
</dbReference>
<evidence type="ECO:0000313" key="12">
    <source>
        <dbReference type="Proteomes" id="UP000284395"/>
    </source>
</evidence>